<keyword evidence="7 8" id="KW-0472">Membrane</keyword>
<dbReference type="GO" id="GO:0005886">
    <property type="term" value="C:plasma membrane"/>
    <property type="evidence" value="ECO:0007669"/>
    <property type="project" value="UniProtKB-SubCell"/>
</dbReference>
<comment type="subunit">
    <text evidence="8">The complex is composed of six subunits: RnfA, RnfB, RnfC, RnfD, RnfE and RnfG.</text>
</comment>
<comment type="caution">
    <text evidence="9">The sequence shown here is derived from an EMBL/GenBank/DDBJ whole genome shotgun (WGS) entry which is preliminary data.</text>
</comment>
<gene>
    <name evidence="9" type="primary">rsxA</name>
    <name evidence="8" type="synonym">rnfA</name>
    <name evidence="9" type="ORF">IAB73_10515</name>
</gene>
<dbReference type="GO" id="GO:0012505">
    <property type="term" value="C:endomembrane system"/>
    <property type="evidence" value="ECO:0007669"/>
    <property type="project" value="UniProtKB-SubCell"/>
</dbReference>
<keyword evidence="8" id="KW-1003">Cell membrane</keyword>
<dbReference type="InterPro" id="IPR011293">
    <property type="entry name" value="Ion_transpt_RnfA/RsxA"/>
</dbReference>
<evidence type="ECO:0000256" key="8">
    <source>
        <dbReference type="HAMAP-Rule" id="MF_00459"/>
    </source>
</evidence>
<accession>A0A9D0ZC06</accession>
<feature type="transmembrane region" description="Helical" evidence="8">
    <location>
        <begin position="99"/>
        <end position="121"/>
    </location>
</feature>
<name>A0A9D0ZC06_9FIRM</name>
<feature type="transmembrane region" description="Helical" evidence="8">
    <location>
        <begin position="6"/>
        <end position="30"/>
    </location>
</feature>
<feature type="transmembrane region" description="Helical" evidence="8">
    <location>
        <begin position="70"/>
        <end position="87"/>
    </location>
</feature>
<keyword evidence="2 8" id="KW-0813">Transport</keyword>
<dbReference type="Pfam" id="PF02508">
    <property type="entry name" value="Rnf-Nqr"/>
    <property type="match status" value="1"/>
</dbReference>
<sequence length="190" mass="20383">MNYLTILIGGILVNNFVMSRFLGICPFLGVSKKIETAFGMGMAVTFVMALASLVTYLVQYYLLVPLNLEYLQTIAFILVIAVLVQIVENALKKISPSLYQALGVYLPLITTNCAVLGVALLNMTEGYNLVESVVNGVAGALGFTLSIVLFAGIRERLAVSDMPKWMDGFPGALITAGLMAVSFLGFTGLI</sequence>
<feature type="transmembrane region" description="Helical" evidence="8">
    <location>
        <begin position="37"/>
        <end position="58"/>
    </location>
</feature>
<reference evidence="9" key="2">
    <citation type="journal article" date="2021" name="PeerJ">
        <title>Extensive microbial diversity within the chicken gut microbiome revealed by metagenomics and culture.</title>
        <authorList>
            <person name="Gilroy R."/>
            <person name="Ravi A."/>
            <person name="Getino M."/>
            <person name="Pursley I."/>
            <person name="Horton D.L."/>
            <person name="Alikhan N.F."/>
            <person name="Baker D."/>
            <person name="Gharbi K."/>
            <person name="Hall N."/>
            <person name="Watson M."/>
            <person name="Adriaenssens E.M."/>
            <person name="Foster-Nyarko E."/>
            <person name="Jarju S."/>
            <person name="Secka A."/>
            <person name="Antonio M."/>
            <person name="Oren A."/>
            <person name="Chaudhuri R.R."/>
            <person name="La Ragione R."/>
            <person name="Hildebrand F."/>
            <person name="Pallen M.J."/>
        </authorList>
    </citation>
    <scope>NUCLEOTIDE SEQUENCE</scope>
    <source>
        <strain evidence="9">ChiSxjej2B14-6234</strain>
    </source>
</reference>
<dbReference type="NCBIfam" id="NF003481">
    <property type="entry name" value="PRK05151.1"/>
    <property type="match status" value="1"/>
</dbReference>
<keyword evidence="5 8" id="KW-0249">Electron transport</keyword>
<dbReference type="PANTHER" id="PTHR30335">
    <property type="entry name" value="INTEGRAL MEMBRANE PROTEIN OF SOXR-REDUCING COMPLEX"/>
    <property type="match status" value="1"/>
</dbReference>
<evidence type="ECO:0000256" key="2">
    <source>
        <dbReference type="ARBA" id="ARBA00022448"/>
    </source>
</evidence>
<dbReference type="InterPro" id="IPR050133">
    <property type="entry name" value="NqrDE/RnfAE_oxidrdctase"/>
</dbReference>
<evidence type="ECO:0000256" key="5">
    <source>
        <dbReference type="ARBA" id="ARBA00022982"/>
    </source>
</evidence>
<keyword evidence="4 8" id="KW-1278">Translocase</keyword>
<evidence type="ECO:0000256" key="3">
    <source>
        <dbReference type="ARBA" id="ARBA00022692"/>
    </source>
</evidence>
<dbReference type="Proteomes" id="UP000886887">
    <property type="component" value="Unassembled WGS sequence"/>
</dbReference>
<dbReference type="GO" id="GO:0022900">
    <property type="term" value="P:electron transport chain"/>
    <property type="evidence" value="ECO:0007669"/>
    <property type="project" value="UniProtKB-UniRule"/>
</dbReference>
<keyword evidence="3 8" id="KW-0812">Transmembrane</keyword>
<comment type="function">
    <text evidence="8">Part of a membrane-bound complex that couples electron transfer with translocation of ions across the membrane.</text>
</comment>
<dbReference type="PANTHER" id="PTHR30335:SF0">
    <property type="entry name" value="ION-TRANSLOCATING OXIDOREDUCTASE COMPLEX SUBUNIT A"/>
    <property type="match status" value="1"/>
</dbReference>
<dbReference type="AlphaFoldDB" id="A0A9D0ZC06"/>
<feature type="transmembrane region" description="Helical" evidence="8">
    <location>
        <begin position="165"/>
        <end position="186"/>
    </location>
</feature>
<dbReference type="InterPro" id="IPR003667">
    <property type="entry name" value="NqrDE/RnfAE"/>
</dbReference>
<evidence type="ECO:0000256" key="6">
    <source>
        <dbReference type="ARBA" id="ARBA00022989"/>
    </source>
</evidence>
<comment type="similarity">
    <text evidence="8">Belongs to the NqrDE/RnfAE family.</text>
</comment>
<dbReference type="NCBIfam" id="TIGR01943">
    <property type="entry name" value="rnfA"/>
    <property type="match status" value="1"/>
</dbReference>
<protein>
    <recommendedName>
        <fullName evidence="8">Ion-translocating oxidoreductase complex subunit A</fullName>
        <ecNumber evidence="8">7.-.-.-</ecNumber>
    </recommendedName>
    <alternativeName>
        <fullName evidence="8">Rnf electron transport complex subunit A</fullName>
    </alternativeName>
</protein>
<dbReference type="HAMAP" id="MF_00459">
    <property type="entry name" value="RsxA_RnfA"/>
    <property type="match status" value="1"/>
</dbReference>
<proteinExistence type="inferred from homology"/>
<evidence type="ECO:0000256" key="4">
    <source>
        <dbReference type="ARBA" id="ARBA00022967"/>
    </source>
</evidence>
<evidence type="ECO:0000256" key="1">
    <source>
        <dbReference type="ARBA" id="ARBA00004127"/>
    </source>
</evidence>
<comment type="subcellular location">
    <subcellularLocation>
        <location evidence="8">Cell membrane</location>
        <topology evidence="8">Multi-pass membrane protein</topology>
    </subcellularLocation>
    <subcellularLocation>
        <location evidence="1">Endomembrane system</location>
        <topology evidence="1">Multi-pass membrane protein</topology>
    </subcellularLocation>
</comment>
<evidence type="ECO:0000256" key="7">
    <source>
        <dbReference type="ARBA" id="ARBA00023136"/>
    </source>
</evidence>
<evidence type="ECO:0000313" key="10">
    <source>
        <dbReference type="Proteomes" id="UP000886887"/>
    </source>
</evidence>
<dbReference type="EMBL" id="DVFJ01000036">
    <property type="protein sequence ID" value="HIQ72625.1"/>
    <property type="molecule type" value="Genomic_DNA"/>
</dbReference>
<dbReference type="PIRSF" id="PIRSF006102">
    <property type="entry name" value="NQR_DE"/>
    <property type="match status" value="1"/>
</dbReference>
<feature type="transmembrane region" description="Helical" evidence="8">
    <location>
        <begin position="133"/>
        <end position="153"/>
    </location>
</feature>
<evidence type="ECO:0000313" key="9">
    <source>
        <dbReference type="EMBL" id="HIQ72625.1"/>
    </source>
</evidence>
<dbReference type="EC" id="7.-.-.-" evidence="8"/>
<organism evidence="9 10">
    <name type="scientific">Candidatus Onthenecus intestinigallinarum</name>
    <dbReference type="NCBI Taxonomy" id="2840875"/>
    <lineage>
        <taxon>Bacteria</taxon>
        <taxon>Bacillati</taxon>
        <taxon>Bacillota</taxon>
        <taxon>Clostridia</taxon>
        <taxon>Eubacteriales</taxon>
        <taxon>Candidatus Onthenecus</taxon>
    </lineage>
</organism>
<keyword evidence="6 8" id="KW-1133">Transmembrane helix</keyword>
<reference evidence="9" key="1">
    <citation type="submission" date="2020-10" db="EMBL/GenBank/DDBJ databases">
        <authorList>
            <person name="Gilroy R."/>
        </authorList>
    </citation>
    <scope>NUCLEOTIDE SEQUENCE</scope>
    <source>
        <strain evidence="9">ChiSxjej2B14-6234</strain>
    </source>
</reference>